<dbReference type="InterPro" id="IPR051788">
    <property type="entry name" value="MFS_Transporter"/>
</dbReference>
<feature type="transmembrane region" description="Helical" evidence="8">
    <location>
        <begin position="157"/>
        <end position="176"/>
    </location>
</feature>
<evidence type="ECO:0000256" key="4">
    <source>
        <dbReference type="ARBA" id="ARBA00022692"/>
    </source>
</evidence>
<evidence type="ECO:0000256" key="2">
    <source>
        <dbReference type="ARBA" id="ARBA00008335"/>
    </source>
</evidence>
<dbReference type="InterPro" id="IPR011701">
    <property type="entry name" value="MFS"/>
</dbReference>
<dbReference type="PANTHER" id="PTHR23514">
    <property type="entry name" value="BYPASS OF STOP CODON PROTEIN 6"/>
    <property type="match status" value="1"/>
</dbReference>
<evidence type="ECO:0000256" key="7">
    <source>
        <dbReference type="SAM" id="MobiDB-lite"/>
    </source>
</evidence>
<keyword evidence="5 8" id="KW-1133">Transmembrane helix</keyword>
<dbReference type="SUPFAM" id="SSF103473">
    <property type="entry name" value="MFS general substrate transporter"/>
    <property type="match status" value="1"/>
</dbReference>
<feature type="transmembrane region" description="Helical" evidence="8">
    <location>
        <begin position="67"/>
        <end position="94"/>
    </location>
</feature>
<dbReference type="Pfam" id="PF07690">
    <property type="entry name" value="MFS_1"/>
    <property type="match status" value="1"/>
</dbReference>
<feature type="transmembrane region" description="Helical" evidence="8">
    <location>
        <begin position="283"/>
        <end position="301"/>
    </location>
</feature>
<dbReference type="InterPro" id="IPR036259">
    <property type="entry name" value="MFS_trans_sf"/>
</dbReference>
<keyword evidence="3" id="KW-0813">Transport</keyword>
<dbReference type="GO" id="GO:0022857">
    <property type="term" value="F:transmembrane transporter activity"/>
    <property type="evidence" value="ECO:0007669"/>
    <property type="project" value="InterPro"/>
</dbReference>
<keyword evidence="6 8" id="KW-0472">Membrane</keyword>
<feature type="transmembrane region" description="Helical" evidence="8">
    <location>
        <begin position="307"/>
        <end position="326"/>
    </location>
</feature>
<accession>A0A8H7VGX4</accession>
<keyword evidence="4 8" id="KW-0812">Transmembrane</keyword>
<dbReference type="AlphaFoldDB" id="A0A8H7VGX4"/>
<dbReference type="PANTHER" id="PTHR23514:SF3">
    <property type="entry name" value="BYPASS OF STOP CODON PROTEIN 6"/>
    <property type="match status" value="1"/>
</dbReference>
<name>A0A8H7VGX4_9FUNG</name>
<keyword evidence="10" id="KW-1185">Reference proteome</keyword>
<comment type="similarity">
    <text evidence="2">Belongs to the major facilitator superfamily.</text>
</comment>
<proteinExistence type="inferred from homology"/>
<feature type="transmembrane region" description="Helical" evidence="8">
    <location>
        <begin position="106"/>
        <end position="137"/>
    </location>
</feature>
<dbReference type="Gene3D" id="1.20.1250.20">
    <property type="entry name" value="MFS general substrate transporter like domains"/>
    <property type="match status" value="2"/>
</dbReference>
<feature type="transmembrane region" description="Helical" evidence="8">
    <location>
        <begin position="360"/>
        <end position="379"/>
    </location>
</feature>
<feature type="region of interest" description="Disordered" evidence="7">
    <location>
        <begin position="1"/>
        <end position="20"/>
    </location>
</feature>
<comment type="caution">
    <text evidence="9">The sequence shown here is derived from an EMBL/GenBank/DDBJ whole genome shotgun (WGS) entry which is preliminary data.</text>
</comment>
<evidence type="ECO:0008006" key="11">
    <source>
        <dbReference type="Google" id="ProtNLM"/>
    </source>
</evidence>
<evidence type="ECO:0000256" key="5">
    <source>
        <dbReference type="ARBA" id="ARBA00022989"/>
    </source>
</evidence>
<dbReference type="OrthoDB" id="413079at2759"/>
<dbReference type="GO" id="GO:0012505">
    <property type="term" value="C:endomembrane system"/>
    <property type="evidence" value="ECO:0007669"/>
    <property type="project" value="UniProtKB-SubCell"/>
</dbReference>
<feature type="transmembrane region" description="Helical" evidence="8">
    <location>
        <begin position="421"/>
        <end position="440"/>
    </location>
</feature>
<reference evidence="9 10" key="1">
    <citation type="submission" date="2020-12" db="EMBL/GenBank/DDBJ databases">
        <title>Metabolic potential, ecology and presence of endohyphal bacteria is reflected in genomic diversity of Mucoromycotina.</title>
        <authorList>
            <person name="Muszewska A."/>
            <person name="Okrasinska A."/>
            <person name="Steczkiewicz K."/>
            <person name="Drgas O."/>
            <person name="Orlowska M."/>
            <person name="Perlinska-Lenart U."/>
            <person name="Aleksandrzak-Piekarczyk T."/>
            <person name="Szatraj K."/>
            <person name="Zielenkiewicz U."/>
            <person name="Pilsyk S."/>
            <person name="Malc E."/>
            <person name="Mieczkowski P."/>
            <person name="Kruszewska J.S."/>
            <person name="Biernat P."/>
            <person name="Pawlowska J."/>
        </authorList>
    </citation>
    <scope>NUCLEOTIDE SEQUENCE [LARGE SCALE GENOMIC DNA]</scope>
    <source>
        <strain evidence="9 10">CBS 142.35</strain>
    </source>
</reference>
<evidence type="ECO:0000313" key="10">
    <source>
        <dbReference type="Proteomes" id="UP000646827"/>
    </source>
</evidence>
<organism evidence="9 10">
    <name type="scientific">Circinella minor</name>
    <dbReference type="NCBI Taxonomy" id="1195481"/>
    <lineage>
        <taxon>Eukaryota</taxon>
        <taxon>Fungi</taxon>
        <taxon>Fungi incertae sedis</taxon>
        <taxon>Mucoromycota</taxon>
        <taxon>Mucoromycotina</taxon>
        <taxon>Mucoromycetes</taxon>
        <taxon>Mucorales</taxon>
        <taxon>Lichtheimiaceae</taxon>
        <taxon>Circinella</taxon>
    </lineage>
</organism>
<evidence type="ECO:0000256" key="3">
    <source>
        <dbReference type="ARBA" id="ARBA00022448"/>
    </source>
</evidence>
<feature type="transmembrane region" description="Helical" evidence="8">
    <location>
        <begin position="333"/>
        <end position="354"/>
    </location>
</feature>
<feature type="transmembrane region" description="Helical" evidence="8">
    <location>
        <begin position="386"/>
        <end position="409"/>
    </location>
</feature>
<sequence length="458" mass="50134">MEASLGEGQANHTENKDNSSAIEKQSRCAWLRPFLSPLLQSFFIQFMTGLNDGNLGITLPHIKDHYVVYQTVISTVFLCYASGFAIAALLDGMIITKLTQAKTMMIGALALVIGFAMVFMALPFPALCVFYVFIGFGVALTQSGANVFVGELPKATMMLNFLHGALLGPFIASALLQHRSWNYTYLVLASFAVNDRRKRICTEPDLEATTVELRKSENVSEKNGFKDNNQQSLDKLRYSSLRCSSINSIQSNHSSASGTTAVSYIEENNNSQDKEKNSLAQVICYRVAYIGCFYLLVYVGIEVTIGDWAYTADLCIGRLCLGYITLKCGEKQMVYIYISILICMCAIFWAIPIIAVSSVALLLSGIALGPLFPTMLSLASQCVPCYLYATCVGFLCAFGSGGSAIFPYLTGVLIDGFSVKIIPPLTLAMSLFILAAWFLIPNSELGHRNYAILDLFGM</sequence>
<dbReference type="GO" id="GO:0016020">
    <property type="term" value="C:membrane"/>
    <property type="evidence" value="ECO:0007669"/>
    <property type="project" value="TreeGrafter"/>
</dbReference>
<dbReference type="EMBL" id="JAEPRB010000080">
    <property type="protein sequence ID" value="KAG2222561.1"/>
    <property type="molecule type" value="Genomic_DNA"/>
</dbReference>
<protein>
    <recommendedName>
        <fullName evidence="11">Major facilitator superfamily (MFS) profile domain-containing protein</fullName>
    </recommendedName>
</protein>
<evidence type="ECO:0000256" key="6">
    <source>
        <dbReference type="ARBA" id="ARBA00023136"/>
    </source>
</evidence>
<feature type="non-terminal residue" evidence="9">
    <location>
        <position position="1"/>
    </location>
</feature>
<comment type="subcellular location">
    <subcellularLocation>
        <location evidence="1">Endomembrane system</location>
        <topology evidence="1">Multi-pass membrane protein</topology>
    </subcellularLocation>
</comment>
<dbReference type="Proteomes" id="UP000646827">
    <property type="component" value="Unassembled WGS sequence"/>
</dbReference>
<evidence type="ECO:0000256" key="8">
    <source>
        <dbReference type="SAM" id="Phobius"/>
    </source>
</evidence>
<evidence type="ECO:0000256" key="1">
    <source>
        <dbReference type="ARBA" id="ARBA00004127"/>
    </source>
</evidence>
<evidence type="ECO:0000313" key="9">
    <source>
        <dbReference type="EMBL" id="KAG2222561.1"/>
    </source>
</evidence>
<gene>
    <name evidence="9" type="ORF">INT45_002692</name>
</gene>